<name>A0A0C5VUS5_9GAMM</name>
<organism evidence="1 2">
    <name type="scientific">Gynuella sunshinyii YC6258</name>
    <dbReference type="NCBI Taxonomy" id="1445510"/>
    <lineage>
        <taxon>Bacteria</taxon>
        <taxon>Pseudomonadati</taxon>
        <taxon>Pseudomonadota</taxon>
        <taxon>Gammaproteobacteria</taxon>
        <taxon>Oceanospirillales</taxon>
        <taxon>Saccharospirillaceae</taxon>
        <taxon>Gynuella</taxon>
    </lineage>
</organism>
<dbReference type="HOGENOM" id="CLU_3290388_0_0_6"/>
<reference evidence="1 2" key="1">
    <citation type="submission" date="2014-01" db="EMBL/GenBank/DDBJ databases">
        <title>Full genme sequencing of cellulolytic bacterium Gynuella sunshinyii YC6258T gen. nov., sp. nov.</title>
        <authorList>
            <person name="Khan H."/>
            <person name="Chung E.J."/>
            <person name="Chung Y.R."/>
        </authorList>
    </citation>
    <scope>NUCLEOTIDE SEQUENCE [LARGE SCALE GENOMIC DNA]</scope>
    <source>
        <strain evidence="1 2">YC6258</strain>
    </source>
</reference>
<gene>
    <name evidence="1" type="ORF">YC6258_02102</name>
</gene>
<dbReference type="KEGG" id="gsn:YC6258_02102"/>
<dbReference type="EMBL" id="CP007142">
    <property type="protein sequence ID" value="AJQ94144.1"/>
    <property type="molecule type" value="Genomic_DNA"/>
</dbReference>
<accession>A0A0C5VUS5</accession>
<protein>
    <submittedName>
        <fullName evidence="1">Uncharacterized protein</fullName>
    </submittedName>
</protein>
<sequence length="40" mass="4695">MNIQKFLKKQSAILCCTSQETWMGYSYERLVAVFLDPHTL</sequence>
<keyword evidence="2" id="KW-1185">Reference proteome</keyword>
<dbReference type="Proteomes" id="UP000032266">
    <property type="component" value="Chromosome"/>
</dbReference>
<dbReference type="AlphaFoldDB" id="A0A0C5VUS5"/>
<evidence type="ECO:0000313" key="2">
    <source>
        <dbReference type="Proteomes" id="UP000032266"/>
    </source>
</evidence>
<proteinExistence type="predicted"/>
<evidence type="ECO:0000313" key="1">
    <source>
        <dbReference type="EMBL" id="AJQ94144.1"/>
    </source>
</evidence>